<gene>
    <name evidence="1" type="ORF">CBER1_04515</name>
</gene>
<name>A0A2S6CF02_9PEZI</name>
<proteinExistence type="predicted"/>
<protein>
    <submittedName>
        <fullName evidence="1">Uncharacterized protein</fullName>
    </submittedName>
</protein>
<reference evidence="2" key="1">
    <citation type="journal article" date="2017" name="bioRxiv">
        <title>Conservation of a gene cluster reveals novel cercosporin biosynthetic mechanisms and extends production to the genus Colletotrichum.</title>
        <authorList>
            <person name="de Jonge R."/>
            <person name="Ebert M.K."/>
            <person name="Huitt-Roehl C.R."/>
            <person name="Pal P."/>
            <person name="Suttle J.C."/>
            <person name="Spanner R.E."/>
            <person name="Neubauer J.D."/>
            <person name="Jurick W.M.II."/>
            <person name="Stott K.A."/>
            <person name="Secor G.A."/>
            <person name="Thomma B.P.H.J."/>
            <person name="Van de Peer Y."/>
            <person name="Townsend C.A."/>
            <person name="Bolton M.D."/>
        </authorList>
    </citation>
    <scope>NUCLEOTIDE SEQUENCE [LARGE SCALE GENOMIC DNA]</scope>
    <source>
        <strain evidence="2">CBS538.71</strain>
    </source>
</reference>
<dbReference type="EMBL" id="PNEN01000465">
    <property type="protein sequence ID" value="PPJ58307.1"/>
    <property type="molecule type" value="Genomic_DNA"/>
</dbReference>
<dbReference type="OrthoDB" id="10348671at2759"/>
<comment type="caution">
    <text evidence="1">The sequence shown here is derived from an EMBL/GenBank/DDBJ whole genome shotgun (WGS) entry which is preliminary data.</text>
</comment>
<accession>A0A2S6CF02</accession>
<sequence>MTTAVAPIVWDDHDNFSVANIGIIRRDIPSFSAMTDDEIKGLIPGDLGSMTVNDVLCNRAETTARHSIPQLLDFFDDLLDHDLHYTFTWRNELQAYCLDYVSSNREAFERLKRTGRPLQEFPLELGEFPNDPELNGMIRSIATAWNREGKGSEEEYASRFYTRD</sequence>
<organism evidence="1 2">
    <name type="scientific">Cercospora berteroae</name>
    <dbReference type="NCBI Taxonomy" id="357750"/>
    <lineage>
        <taxon>Eukaryota</taxon>
        <taxon>Fungi</taxon>
        <taxon>Dikarya</taxon>
        <taxon>Ascomycota</taxon>
        <taxon>Pezizomycotina</taxon>
        <taxon>Dothideomycetes</taxon>
        <taxon>Dothideomycetidae</taxon>
        <taxon>Mycosphaerellales</taxon>
        <taxon>Mycosphaerellaceae</taxon>
        <taxon>Cercospora</taxon>
    </lineage>
</organism>
<keyword evidence="2" id="KW-1185">Reference proteome</keyword>
<dbReference type="AlphaFoldDB" id="A0A2S6CF02"/>
<evidence type="ECO:0000313" key="1">
    <source>
        <dbReference type="EMBL" id="PPJ58307.1"/>
    </source>
</evidence>
<dbReference type="Proteomes" id="UP000237631">
    <property type="component" value="Unassembled WGS sequence"/>
</dbReference>
<evidence type="ECO:0000313" key="2">
    <source>
        <dbReference type="Proteomes" id="UP000237631"/>
    </source>
</evidence>